<feature type="compositionally biased region" description="Basic and acidic residues" evidence="1">
    <location>
        <begin position="1"/>
        <end position="11"/>
    </location>
</feature>
<comment type="caution">
    <text evidence="2">The sequence shown here is derived from an EMBL/GenBank/DDBJ whole genome shotgun (WGS) entry which is preliminary data.</text>
</comment>
<feature type="region of interest" description="Disordered" evidence="1">
    <location>
        <begin position="1"/>
        <end position="42"/>
    </location>
</feature>
<accession>A0A150MDR6</accession>
<evidence type="ECO:0000256" key="1">
    <source>
        <dbReference type="SAM" id="MobiDB-lite"/>
    </source>
</evidence>
<sequence length="92" mass="10964">MKQKRNIREGRGSSFFGNGKRRPFRVLAKGRPSRAWMRGMGPEPEKKRRMVWGICAGRRRKKDAGPIGKVRRRLRAKGFKRGRHRFEWESRE</sequence>
<gene>
    <name evidence="2" type="ORF">B4135_1180</name>
</gene>
<proteinExistence type="predicted"/>
<dbReference type="AlphaFoldDB" id="A0A150MDR6"/>
<dbReference type="Proteomes" id="UP000075683">
    <property type="component" value="Unassembled WGS sequence"/>
</dbReference>
<organism evidence="2 3">
    <name type="scientific">Caldibacillus debilis</name>
    <dbReference type="NCBI Taxonomy" id="301148"/>
    <lineage>
        <taxon>Bacteria</taxon>
        <taxon>Bacillati</taxon>
        <taxon>Bacillota</taxon>
        <taxon>Bacilli</taxon>
        <taxon>Bacillales</taxon>
        <taxon>Bacillaceae</taxon>
        <taxon>Caldibacillus</taxon>
    </lineage>
</organism>
<evidence type="ECO:0000313" key="3">
    <source>
        <dbReference type="Proteomes" id="UP000075683"/>
    </source>
</evidence>
<reference evidence="2 3" key="1">
    <citation type="submission" date="2016-01" db="EMBL/GenBank/DDBJ databases">
        <title>Draft Genome Sequences of Seven Thermophilic Sporeformers Isolated from Foods.</title>
        <authorList>
            <person name="Berendsen E.M."/>
            <person name="Wells-Bennik M.H."/>
            <person name="Krawcyk A.O."/>
            <person name="De Jong A."/>
            <person name="Holsappel S."/>
            <person name="Eijlander R.T."/>
            <person name="Kuipers O.P."/>
        </authorList>
    </citation>
    <scope>NUCLEOTIDE SEQUENCE [LARGE SCALE GENOMIC DNA]</scope>
    <source>
        <strain evidence="2 3">B4135</strain>
    </source>
</reference>
<dbReference type="EMBL" id="LQYT01000009">
    <property type="protein sequence ID" value="KYD22697.1"/>
    <property type="molecule type" value="Genomic_DNA"/>
</dbReference>
<evidence type="ECO:0000313" key="2">
    <source>
        <dbReference type="EMBL" id="KYD22697.1"/>
    </source>
</evidence>
<name>A0A150MDR6_9BACI</name>
<dbReference type="STRING" id="301148.B4135_1180"/>
<protein>
    <submittedName>
        <fullName evidence="2">Uncharacterized protein</fullName>
    </submittedName>
</protein>